<sequence>MRNAWLVVVLACGLAGCATQAELAVRDRATCEGFGFEPGTTPYANCLMSQSQQRDQALRDFIRDQRAASDRAMQNARPVYCNQTLTGYVCN</sequence>
<comment type="caution">
    <text evidence="2">The sequence shown here is derived from an EMBL/GenBank/DDBJ whole genome shotgun (WGS) entry which is preliminary data.</text>
</comment>
<dbReference type="EMBL" id="VEWN01000002">
    <property type="protein sequence ID" value="KAA1057189.1"/>
    <property type="molecule type" value="Genomic_DNA"/>
</dbReference>
<reference evidence="2 3" key="1">
    <citation type="submission" date="2019-07" db="EMBL/GenBank/DDBJ databases">
        <title>Genome sequencing of the stress-tolerant strain Azospirillum brasilense Az19.</title>
        <authorList>
            <person name="Maroniche G.A."/>
            <person name="Garcia J.E."/>
            <person name="Pagnussat L."/>
            <person name="Amenta M."/>
            <person name="Creus C.M."/>
        </authorList>
    </citation>
    <scope>NUCLEOTIDE SEQUENCE [LARGE SCALE GENOMIC DNA]</scope>
    <source>
        <strain evidence="2 3">Az19</strain>
    </source>
</reference>
<dbReference type="PROSITE" id="PS51257">
    <property type="entry name" value="PROKAR_LIPOPROTEIN"/>
    <property type="match status" value="1"/>
</dbReference>
<evidence type="ECO:0000313" key="3">
    <source>
        <dbReference type="Proteomes" id="UP000325333"/>
    </source>
</evidence>
<proteinExistence type="predicted"/>
<evidence type="ECO:0000313" key="2">
    <source>
        <dbReference type="EMBL" id="KAA1057189.1"/>
    </source>
</evidence>
<dbReference type="AlphaFoldDB" id="A0A5B0KYK3"/>
<feature type="signal peptide" evidence="1">
    <location>
        <begin position="1"/>
        <end position="20"/>
    </location>
</feature>
<evidence type="ECO:0000256" key="1">
    <source>
        <dbReference type="SAM" id="SignalP"/>
    </source>
</evidence>
<feature type="chain" id="PRO_5022929241" description="Lipoprotein" evidence="1">
    <location>
        <begin position="21"/>
        <end position="91"/>
    </location>
</feature>
<gene>
    <name evidence="2" type="ORF">FH063_001357</name>
</gene>
<accession>A0A5B0KYK3</accession>
<name>A0A5B0KYK3_9PROT</name>
<dbReference type="Proteomes" id="UP000325333">
    <property type="component" value="Unassembled WGS sequence"/>
</dbReference>
<protein>
    <recommendedName>
        <fullName evidence="4">Lipoprotein</fullName>
    </recommendedName>
</protein>
<evidence type="ECO:0008006" key="4">
    <source>
        <dbReference type="Google" id="ProtNLM"/>
    </source>
</evidence>
<keyword evidence="1" id="KW-0732">Signal</keyword>
<organism evidence="2 3">
    <name type="scientific">Azospirillum argentinense</name>
    <dbReference type="NCBI Taxonomy" id="2970906"/>
    <lineage>
        <taxon>Bacteria</taxon>
        <taxon>Pseudomonadati</taxon>
        <taxon>Pseudomonadota</taxon>
        <taxon>Alphaproteobacteria</taxon>
        <taxon>Rhodospirillales</taxon>
        <taxon>Azospirillaceae</taxon>
        <taxon>Azospirillum</taxon>
    </lineage>
</organism>